<dbReference type="Proteomes" id="UP001060085">
    <property type="component" value="Linkage Group LG04"/>
</dbReference>
<proteinExistence type="predicted"/>
<protein>
    <submittedName>
        <fullName evidence="1">Uncharacterized protein</fullName>
    </submittedName>
</protein>
<gene>
    <name evidence="1" type="ORF">M9H77_18078</name>
</gene>
<name>A0ACC0B6D7_CATRO</name>
<evidence type="ECO:0000313" key="2">
    <source>
        <dbReference type="Proteomes" id="UP001060085"/>
    </source>
</evidence>
<evidence type="ECO:0000313" key="1">
    <source>
        <dbReference type="EMBL" id="KAI5668225.1"/>
    </source>
</evidence>
<comment type="caution">
    <text evidence="1">The sequence shown here is derived from an EMBL/GenBank/DDBJ whole genome shotgun (WGS) entry which is preliminary data.</text>
</comment>
<reference evidence="2" key="1">
    <citation type="journal article" date="2023" name="Nat. Plants">
        <title>Single-cell RNA sequencing provides a high-resolution roadmap for understanding the multicellular compartmentation of specialized metabolism.</title>
        <authorList>
            <person name="Sun S."/>
            <person name="Shen X."/>
            <person name="Li Y."/>
            <person name="Li Y."/>
            <person name="Wang S."/>
            <person name="Li R."/>
            <person name="Zhang H."/>
            <person name="Shen G."/>
            <person name="Guo B."/>
            <person name="Wei J."/>
            <person name="Xu J."/>
            <person name="St-Pierre B."/>
            <person name="Chen S."/>
            <person name="Sun C."/>
        </authorList>
    </citation>
    <scope>NUCLEOTIDE SEQUENCE [LARGE SCALE GENOMIC DNA]</scope>
</reference>
<accession>A0ACC0B6D7</accession>
<sequence>MLKISLFSSSILPLALIFLFLSSISMADSKTPSASSPEAKVHIIYTEKPNDQEPEEYHIKTLSSVLGSEEAAKEALLYSYKHAASGFSAKLTPEQVAELQSGDLPYISLEFECFFRQ</sequence>
<organism evidence="1 2">
    <name type="scientific">Catharanthus roseus</name>
    <name type="common">Madagascar periwinkle</name>
    <name type="synonym">Vinca rosea</name>
    <dbReference type="NCBI Taxonomy" id="4058"/>
    <lineage>
        <taxon>Eukaryota</taxon>
        <taxon>Viridiplantae</taxon>
        <taxon>Streptophyta</taxon>
        <taxon>Embryophyta</taxon>
        <taxon>Tracheophyta</taxon>
        <taxon>Spermatophyta</taxon>
        <taxon>Magnoliopsida</taxon>
        <taxon>eudicotyledons</taxon>
        <taxon>Gunneridae</taxon>
        <taxon>Pentapetalae</taxon>
        <taxon>asterids</taxon>
        <taxon>lamiids</taxon>
        <taxon>Gentianales</taxon>
        <taxon>Apocynaceae</taxon>
        <taxon>Rauvolfioideae</taxon>
        <taxon>Vinceae</taxon>
        <taxon>Catharanthinae</taxon>
        <taxon>Catharanthus</taxon>
    </lineage>
</organism>
<keyword evidence="2" id="KW-1185">Reference proteome</keyword>
<dbReference type="EMBL" id="CM044704">
    <property type="protein sequence ID" value="KAI5668225.1"/>
    <property type="molecule type" value="Genomic_DNA"/>
</dbReference>